<evidence type="ECO:0000256" key="3">
    <source>
        <dbReference type="ARBA" id="ARBA00022528"/>
    </source>
</evidence>
<keyword evidence="10" id="KW-1133">Transmembrane helix</keyword>
<dbReference type="Pfam" id="PF02714">
    <property type="entry name" value="RSN1_7TM"/>
    <property type="match status" value="1"/>
</dbReference>
<keyword evidence="3" id="KW-0150">Chloroplast</keyword>
<dbReference type="Pfam" id="PF02922">
    <property type="entry name" value="CBM_48"/>
    <property type="match status" value="1"/>
</dbReference>
<dbReference type="InterPro" id="IPR004193">
    <property type="entry name" value="Glyco_hydro_13_N"/>
</dbReference>
<dbReference type="Pfam" id="PF21156">
    <property type="entry name" value="ISOA1-3_C"/>
    <property type="match status" value="1"/>
</dbReference>
<feature type="compositionally biased region" description="Polar residues" evidence="9">
    <location>
        <begin position="548"/>
        <end position="576"/>
    </location>
</feature>
<evidence type="ECO:0000256" key="5">
    <source>
        <dbReference type="ARBA" id="ARBA00022837"/>
    </source>
</evidence>
<dbReference type="GO" id="GO:0034220">
    <property type="term" value="P:monoatomic ion transmembrane transport"/>
    <property type="evidence" value="ECO:0007669"/>
    <property type="project" value="UniProtKB-KW"/>
</dbReference>
<dbReference type="InterPro" id="IPR044096">
    <property type="entry name" value="AmyAc_plant_ISA2"/>
</dbReference>
<dbReference type="GO" id="GO:0019156">
    <property type="term" value="F:isoamylase activity"/>
    <property type="evidence" value="ECO:0007669"/>
    <property type="project" value="InterPro"/>
</dbReference>
<keyword evidence="4" id="KW-0934">Plastid</keyword>
<dbReference type="Gene3D" id="2.60.40.1180">
    <property type="entry name" value="Golgi alpha-mannosidase II"/>
    <property type="match status" value="1"/>
</dbReference>
<dbReference type="GO" id="GO:0016020">
    <property type="term" value="C:membrane"/>
    <property type="evidence" value="ECO:0007669"/>
    <property type="project" value="InterPro"/>
</dbReference>
<dbReference type="SMART" id="SM00642">
    <property type="entry name" value="Aamy"/>
    <property type="match status" value="1"/>
</dbReference>
<evidence type="ECO:0000256" key="1">
    <source>
        <dbReference type="ARBA" id="ARBA00004229"/>
    </source>
</evidence>
<dbReference type="Pfam" id="PF14703">
    <property type="entry name" value="PHM7_cyt"/>
    <property type="match status" value="1"/>
</dbReference>
<feature type="transmembrane region" description="Helical" evidence="10">
    <location>
        <begin position="394"/>
        <end position="417"/>
    </location>
</feature>
<dbReference type="InterPro" id="IPR003864">
    <property type="entry name" value="CSC1/OSCA1-like_7TM"/>
</dbReference>
<keyword evidence="10" id="KW-0812">Transmembrane</keyword>
<dbReference type="InterPro" id="IPR048650">
    <property type="entry name" value="ISOA1-3-like_C"/>
</dbReference>
<keyword evidence="7" id="KW-0813">Transport</keyword>
<evidence type="ECO:0000256" key="10">
    <source>
        <dbReference type="SAM" id="Phobius"/>
    </source>
</evidence>
<evidence type="ECO:0000256" key="8">
    <source>
        <dbReference type="ARBA" id="ARBA00023303"/>
    </source>
</evidence>
<feature type="transmembrane region" description="Helical" evidence="10">
    <location>
        <begin position="325"/>
        <end position="345"/>
    </location>
</feature>
<keyword evidence="7" id="KW-0406">Ion transport</keyword>
<evidence type="ECO:0000259" key="11">
    <source>
        <dbReference type="SMART" id="SM00642"/>
    </source>
</evidence>
<comment type="similarity">
    <text evidence="2">Belongs to the glycosyl hydrolase 13 family.</text>
</comment>
<dbReference type="InterPro" id="IPR006047">
    <property type="entry name" value="GH13_cat_dom"/>
</dbReference>
<evidence type="ECO:0000313" key="13">
    <source>
        <dbReference type="Proteomes" id="UP001189624"/>
    </source>
</evidence>
<evidence type="ECO:0000256" key="7">
    <source>
        <dbReference type="ARBA" id="ARBA00023065"/>
    </source>
</evidence>
<gene>
    <name evidence="12" type="ORF">AYBTSS11_LOCUS3303</name>
</gene>
<evidence type="ECO:0000256" key="9">
    <source>
        <dbReference type="SAM" id="MobiDB-lite"/>
    </source>
</evidence>
<reference evidence="12" key="1">
    <citation type="submission" date="2023-10" db="EMBL/GenBank/DDBJ databases">
        <authorList>
            <person name="Domelevo Entfellner J.-B."/>
        </authorList>
    </citation>
    <scope>NUCLEOTIDE SEQUENCE</scope>
</reference>
<dbReference type="GO" id="GO:0019252">
    <property type="term" value="P:starch biosynthetic process"/>
    <property type="evidence" value="ECO:0007669"/>
    <property type="project" value="InterPro"/>
</dbReference>
<dbReference type="InterPro" id="IPR014756">
    <property type="entry name" value="Ig_E-set"/>
</dbReference>
<evidence type="ECO:0000256" key="4">
    <source>
        <dbReference type="ARBA" id="ARBA00022640"/>
    </source>
</evidence>
<dbReference type="CDD" id="cd02856">
    <property type="entry name" value="E_set_GDE_Isoamylase_N"/>
    <property type="match status" value="1"/>
</dbReference>
<dbReference type="SUPFAM" id="SSF81296">
    <property type="entry name" value="E set domains"/>
    <property type="match status" value="1"/>
</dbReference>
<dbReference type="PANTHER" id="PTHR43002">
    <property type="entry name" value="GLYCOGEN DEBRANCHING ENZYME"/>
    <property type="match status" value="1"/>
</dbReference>
<dbReference type="Gene3D" id="2.60.40.10">
    <property type="entry name" value="Immunoglobulins"/>
    <property type="match status" value="1"/>
</dbReference>
<accession>A0AA86VBH7</accession>
<sequence>MWFFAGLTPQIPGTVVLVRNVPPDPDESVSEHIEHFFYVNHPDHYLMHQVVYDANKLASVVAQKKKLINWYIYYQNKFERDPSKRPITRTGFMGLLGNKVDAIDHYTDIIDKLSKQEAEERENVIENPNAVIPAAFVSFKTRWGAAVCAQTQQTSDPTIWLTEWAPEPRDVFWENLAIPYFDLNMRRLLMTVALFFLTFFFMIPIALVQSLANIESIMKVFPFLKSIIEKPSIKSLIQGFLPGIALKIFLAVLPKILMAMSKVEGFTSLSALDRRSASKYYFFILVNVFLGSIVTGTAFQQLQQFLNQPSTEFTKTVGSTIPMKATFFITYIMVDGWAGIAAEILRLTPLIMFHLKNAFLVKTDQDREMAMDPGSLEFATSEPRIQFYFVLGHVYAPVTPFLLPFVVVFFGFAYLIFRHQIINVYNQQYESGGSFWPDVHGRVVFGLIMSQVLLMGLLSTRGTEKSTLVLAVQPILTFWFHRYCKGLFESAFVKFPLQEAMVKDTLERAVEPNLNLRIYLQNAYIHPVFKDDDFDKPAAIDDEEDNPLIQTTRASRPSSKPESETGATTVSPSSDSTMASFVSRFSFSLIPFNQHKFGAKCFCFHKPFIQRKHHQLGLQNLVIPFYQNPTSKLCATSRLSIEETEQQVGTLTRAEELKGALAYLFRTETGGGSVKVYVTNRKDRYFVYIEISSLDVNGCGDSETLVLCWGVYRGDSSCFVDLDSNGLSGNAAKGMHVTPLVQTSGGKIGVELEFDAKHVPLYLSFFLMSSLEAGLEIRSHRRTNFCVPVGLLPGYPGPLGFSYSPDGSVNFAIFSRHAESVVLCLYDDKGGEKPALELDLDPYVNRSGDMWHVSFESVKNFVSYGYRCRQGVLMQKRGDSSAEHVVLDPYAKIVGNSYPGGLGLMDNLGWLEKEPAFDWGGDFHPDLSMEELVVYRLNVKRFTQHESSQLPSGSAGTFTGLAEKVQHFKDLAVNAVLLEPVFTFDEKKGPYFPCHFFSLMHIYGPSGDPVSTIASMKEMIKTMHANGIEVLLEVVFSNTAEVGALQGIDDSSYYLTNGVGDLKIQSALNCNYPIVQNLILDSLRHWVTEFHIDGFCFINASHMLRGFHGEYLSRPPVVEAIAFDPVLSKTKIIADCWNPHDMVAKEIRFPHWMRWAEMNTNFCNDVRKFLRGESLLSDLATRLCGSGDMFSGGRGPAFSFNYIARNFGFSLVDMVSFSSDDELSWNCGEEGPTNNITVLERRLKQIRNFLFILFVSLGVPVLNMGDECAQSSGGSPAYNDIKPVTWSTLTTGFGKQTSQFIFFMSSLRRRRRDVLQRRSFLKEENIEWYGSDGSPPRWEDPSCKFLAMNLKAEVAEFPESSISSDISGDLFIAFNAANHPETIVLPLPPEGMSWYRLVDTSLPFPGFFSTSGQIVPEQRAGLFTYKMKSHSCALFEAYNRTI</sequence>
<dbReference type="Pfam" id="PF00128">
    <property type="entry name" value="Alpha-amylase"/>
    <property type="match status" value="1"/>
</dbReference>
<dbReference type="InterPro" id="IPR013783">
    <property type="entry name" value="Ig-like_fold"/>
</dbReference>
<keyword evidence="6" id="KW-0809">Transit peptide</keyword>
<feature type="transmembrane region" description="Helical" evidence="10">
    <location>
        <begin position="280"/>
        <end position="299"/>
    </location>
</feature>
<dbReference type="SUPFAM" id="SSF51445">
    <property type="entry name" value="(Trans)glycosidases"/>
    <property type="match status" value="1"/>
</dbReference>
<feature type="transmembrane region" description="Helical" evidence="10">
    <location>
        <begin position="188"/>
        <end position="212"/>
    </location>
</feature>
<dbReference type="InterPro" id="IPR017853">
    <property type="entry name" value="GH"/>
</dbReference>
<dbReference type="CDD" id="cd11346">
    <property type="entry name" value="AmyAc_plant_IsoA"/>
    <property type="match status" value="1"/>
</dbReference>
<dbReference type="Gene3D" id="3.20.20.80">
    <property type="entry name" value="Glycosidases"/>
    <property type="match status" value="1"/>
</dbReference>
<dbReference type="SUPFAM" id="SSF51011">
    <property type="entry name" value="Glycosyl hydrolase domain"/>
    <property type="match status" value="1"/>
</dbReference>
<feature type="domain" description="Glycosyl hydrolase family 13 catalytic" evidence="11">
    <location>
        <begin position="936"/>
        <end position="1311"/>
    </location>
</feature>
<protein>
    <recommendedName>
        <fullName evidence="11">Glycosyl hydrolase family 13 catalytic domain-containing protein</fullName>
    </recommendedName>
</protein>
<dbReference type="InterPro" id="IPR013780">
    <property type="entry name" value="Glyco_hydro_b"/>
</dbReference>
<dbReference type="Proteomes" id="UP001189624">
    <property type="component" value="Chromosome 1"/>
</dbReference>
<feature type="region of interest" description="Disordered" evidence="9">
    <location>
        <begin position="540"/>
        <end position="576"/>
    </location>
</feature>
<evidence type="ECO:0000256" key="6">
    <source>
        <dbReference type="ARBA" id="ARBA00022946"/>
    </source>
</evidence>
<dbReference type="GO" id="GO:0009507">
    <property type="term" value="C:chloroplast"/>
    <property type="evidence" value="ECO:0007669"/>
    <property type="project" value="UniProtKB-SubCell"/>
</dbReference>
<dbReference type="Gramene" id="rna-AYBTSS11_LOCUS3303">
    <property type="protein sequence ID" value="CAJ1906077.1"/>
    <property type="gene ID" value="gene-AYBTSS11_LOCUS3303"/>
</dbReference>
<keyword evidence="13" id="KW-1185">Reference proteome</keyword>
<comment type="subcellular location">
    <subcellularLocation>
        <location evidence="1">Plastid</location>
        <location evidence="1">Chloroplast</location>
    </subcellularLocation>
</comment>
<keyword evidence="8" id="KW-0407">Ion channel</keyword>
<dbReference type="EMBL" id="OY731398">
    <property type="protein sequence ID" value="CAJ1906077.1"/>
    <property type="molecule type" value="Genomic_DNA"/>
</dbReference>
<keyword evidence="10" id="KW-0472">Membrane</keyword>
<keyword evidence="5" id="KW-0106">Calcium</keyword>
<organism evidence="12 13">
    <name type="scientific">Sphenostylis stenocarpa</name>
    <dbReference type="NCBI Taxonomy" id="92480"/>
    <lineage>
        <taxon>Eukaryota</taxon>
        <taxon>Viridiplantae</taxon>
        <taxon>Streptophyta</taxon>
        <taxon>Embryophyta</taxon>
        <taxon>Tracheophyta</taxon>
        <taxon>Spermatophyta</taxon>
        <taxon>Magnoliopsida</taxon>
        <taxon>eudicotyledons</taxon>
        <taxon>Gunneridae</taxon>
        <taxon>Pentapetalae</taxon>
        <taxon>rosids</taxon>
        <taxon>fabids</taxon>
        <taxon>Fabales</taxon>
        <taxon>Fabaceae</taxon>
        <taxon>Papilionoideae</taxon>
        <taxon>50 kb inversion clade</taxon>
        <taxon>NPAAA clade</taxon>
        <taxon>indigoferoid/millettioid clade</taxon>
        <taxon>Phaseoleae</taxon>
        <taxon>Sphenostylis</taxon>
    </lineage>
</organism>
<evidence type="ECO:0000256" key="2">
    <source>
        <dbReference type="ARBA" id="ARBA00008061"/>
    </source>
</evidence>
<dbReference type="InterPro" id="IPR027815">
    <property type="entry name" value="CSC1/OSCA1-like_cyt"/>
</dbReference>
<evidence type="ECO:0000313" key="12">
    <source>
        <dbReference type="EMBL" id="CAJ1906077.1"/>
    </source>
</evidence>
<proteinExistence type="inferred from homology"/>
<name>A0AA86VBH7_9FABA</name>
<dbReference type="InterPro" id="IPR044505">
    <property type="entry name" value="GlgX_Isoamylase_N_E_set"/>
</dbReference>